<organism evidence="5 6">
    <name type="scientific">Toxocara canis</name>
    <name type="common">Canine roundworm</name>
    <dbReference type="NCBI Taxonomy" id="6265"/>
    <lineage>
        <taxon>Eukaryota</taxon>
        <taxon>Metazoa</taxon>
        <taxon>Ecdysozoa</taxon>
        <taxon>Nematoda</taxon>
        <taxon>Chromadorea</taxon>
        <taxon>Rhabditida</taxon>
        <taxon>Spirurina</taxon>
        <taxon>Ascaridomorpha</taxon>
        <taxon>Ascaridoidea</taxon>
        <taxon>Toxocaridae</taxon>
        <taxon>Toxocara</taxon>
    </lineage>
</organism>
<evidence type="ECO:0000313" key="4">
    <source>
        <dbReference type="EMBL" id="VDM50349.1"/>
    </source>
</evidence>
<dbReference type="EMBL" id="UYWY01026286">
    <property type="protein sequence ID" value="VDM50349.1"/>
    <property type="molecule type" value="Genomic_DNA"/>
</dbReference>
<dbReference type="WBParaSite" id="TCNE_0001903201-mRNA-1">
    <property type="protein sequence ID" value="TCNE_0001903201-mRNA-1"/>
    <property type="gene ID" value="TCNE_0001903201"/>
</dbReference>
<feature type="domain" description="Chondroitin proteoglycan 4" evidence="3">
    <location>
        <begin position="53"/>
        <end position="122"/>
    </location>
</feature>
<dbReference type="PANTHER" id="PTHR37442:SF2">
    <property type="entry name" value="CHONDROITIN PROTEOGLYCAN 4"/>
    <property type="match status" value="1"/>
</dbReference>
<evidence type="ECO:0000256" key="2">
    <source>
        <dbReference type="SAM" id="SignalP"/>
    </source>
</evidence>
<evidence type="ECO:0000313" key="6">
    <source>
        <dbReference type="WBParaSite" id="TCNE_0001903201-mRNA-1"/>
    </source>
</evidence>
<feature type="compositionally biased region" description="Polar residues" evidence="1">
    <location>
        <begin position="309"/>
        <end position="329"/>
    </location>
</feature>
<dbReference type="InterPro" id="IPR053123">
    <property type="entry name" value="CPG4-like"/>
</dbReference>
<reference evidence="4 5" key="2">
    <citation type="submission" date="2018-11" db="EMBL/GenBank/DDBJ databases">
        <authorList>
            <consortium name="Pathogen Informatics"/>
        </authorList>
    </citation>
    <scope>NUCLEOTIDE SEQUENCE [LARGE SCALE GENOMIC DNA]</scope>
</reference>
<dbReference type="Pfam" id="PF15481">
    <property type="entry name" value="CPG4"/>
    <property type="match status" value="1"/>
</dbReference>
<evidence type="ECO:0000259" key="3">
    <source>
        <dbReference type="Pfam" id="PF15481"/>
    </source>
</evidence>
<dbReference type="Proteomes" id="UP000050794">
    <property type="component" value="Unassembled WGS sequence"/>
</dbReference>
<dbReference type="AlphaFoldDB" id="A0A183VE58"/>
<keyword evidence="2" id="KW-0732">Signal</keyword>
<dbReference type="InterPro" id="IPR029153">
    <property type="entry name" value="CPG4"/>
</dbReference>
<gene>
    <name evidence="4" type="ORF">TCNE_LOCUS19028</name>
</gene>
<feature type="signal peptide" evidence="2">
    <location>
        <begin position="1"/>
        <end position="18"/>
    </location>
</feature>
<name>A0A183VE58_TOXCA</name>
<evidence type="ECO:0000256" key="1">
    <source>
        <dbReference type="SAM" id="MobiDB-lite"/>
    </source>
</evidence>
<accession>A0A183VE58</accession>
<keyword evidence="5" id="KW-1185">Reference proteome</keyword>
<feature type="chain" id="PRO_5044553747" evidence="2">
    <location>
        <begin position="19"/>
        <end position="329"/>
    </location>
</feature>
<feature type="region of interest" description="Disordered" evidence="1">
    <location>
        <begin position="308"/>
        <end position="329"/>
    </location>
</feature>
<sequence>MRALLLTTILLRLCTVNCFDITEKSFVSPLDDSDSIAQLKVPFPFEDGYSVDECDNSCVKPLLNAVERLIRSENRIGAIGNICRKYTQSEECVKRRPHCKAYDTFDVAMSGIKYMCVEQKDECLQLCNPASIATGYALQNIFKDVPILRKLDAHMPTIMTSEVCRIARCFMDCCKMKFNSRCEGSAGSLLAEVVVRAFSSSQRSVGAMPLFGALVASLPIQCNFLSNEQVLDSYRIDQRLNEDIKRIYSRRSAMKPHVILEELDAEFSPWKLPDYLAVDQLSPLEFKNVAVMESRIRKVEVEVSKRLQKSLNGSNSEQPIEQEGSGSEW</sequence>
<proteinExistence type="predicted"/>
<dbReference type="PANTHER" id="PTHR37442">
    <property type="entry name" value="F18A1.7 PROTEIN-RELATED"/>
    <property type="match status" value="1"/>
</dbReference>
<evidence type="ECO:0000313" key="5">
    <source>
        <dbReference type="Proteomes" id="UP000050794"/>
    </source>
</evidence>
<reference evidence="6" key="1">
    <citation type="submission" date="2016-06" db="UniProtKB">
        <authorList>
            <consortium name="WormBaseParasite"/>
        </authorList>
    </citation>
    <scope>IDENTIFICATION</scope>
</reference>
<protein>
    <submittedName>
        <fullName evidence="6">CPG4 domain-containing protein</fullName>
    </submittedName>
</protein>